<evidence type="ECO:0000256" key="1">
    <source>
        <dbReference type="ARBA" id="ARBA00038310"/>
    </source>
</evidence>
<dbReference type="Proteomes" id="UP001151234">
    <property type="component" value="Unassembled WGS sequence"/>
</dbReference>
<protein>
    <submittedName>
        <fullName evidence="3">Amidohydrolase family protein</fullName>
    </submittedName>
</protein>
<feature type="domain" description="Amidohydrolase-related" evidence="2">
    <location>
        <begin position="7"/>
        <end position="299"/>
    </location>
</feature>
<dbReference type="PANTHER" id="PTHR43569">
    <property type="entry name" value="AMIDOHYDROLASE"/>
    <property type="match status" value="1"/>
</dbReference>
<dbReference type="Gene3D" id="3.20.20.140">
    <property type="entry name" value="Metal-dependent hydrolases"/>
    <property type="match status" value="1"/>
</dbReference>
<gene>
    <name evidence="3" type="ORF">OQ273_13900</name>
</gene>
<dbReference type="InterPro" id="IPR006680">
    <property type="entry name" value="Amidohydro-rel"/>
</dbReference>
<name>A0A9X3UI80_9HYPH</name>
<dbReference type="SUPFAM" id="SSF51556">
    <property type="entry name" value="Metallo-dependent hydrolases"/>
    <property type="match status" value="1"/>
</dbReference>
<sequence>MTTRDIIDAHHHLWSLEGNMYPWLQKPVQIGVGGNVDSIASDYLLSDYREDTKSYNLLASVHIEAHFDRRFPVDETAWLSQMAKESGGPAAIVGYAALEDPNVKEILERHLEHGDCFKGIRQILCNHENPEFCFVQRDDFMRDAQWRKGFGLLAELGLSFDLMVYPHQLPDAIDLAASFPETQIIINHGAMPHDRSKNGLAQWRADLVKLAGYENVSMKVSGLGQTDWNWTGQTIRPMIRDLIEIFGPKRAMFASNFPVDKAYSSFDVLFGAFEKAVEDLSKDEQDALFWGTANRVYRLNAAPA</sequence>
<evidence type="ECO:0000313" key="4">
    <source>
        <dbReference type="Proteomes" id="UP001151234"/>
    </source>
</evidence>
<proteinExistence type="inferred from homology"/>
<comment type="caution">
    <text evidence="3">The sequence shown here is derived from an EMBL/GenBank/DDBJ whole genome shotgun (WGS) entry which is preliminary data.</text>
</comment>
<dbReference type="PANTHER" id="PTHR43569:SF1">
    <property type="entry name" value="BLL3371 PROTEIN"/>
    <property type="match status" value="1"/>
</dbReference>
<evidence type="ECO:0000313" key="3">
    <source>
        <dbReference type="EMBL" id="MDA5399673.1"/>
    </source>
</evidence>
<dbReference type="GO" id="GO:0016787">
    <property type="term" value="F:hydrolase activity"/>
    <property type="evidence" value="ECO:0007669"/>
    <property type="project" value="InterPro"/>
</dbReference>
<comment type="similarity">
    <text evidence="1">Belongs to the metallo-dependent hydrolases superfamily.</text>
</comment>
<dbReference type="InterPro" id="IPR052350">
    <property type="entry name" value="Metallo-dep_Lactonases"/>
</dbReference>
<keyword evidence="4" id="KW-1185">Reference proteome</keyword>
<dbReference type="InterPro" id="IPR032466">
    <property type="entry name" value="Metal_Hydrolase"/>
</dbReference>
<accession>A0A9X3UI80</accession>
<dbReference type="RefSeq" id="WP_267991097.1">
    <property type="nucleotide sequence ID" value="NZ_JAPJZI010000001.1"/>
</dbReference>
<dbReference type="AlphaFoldDB" id="A0A9X3UI80"/>
<dbReference type="EMBL" id="JAPJZI010000001">
    <property type="protein sequence ID" value="MDA5399673.1"/>
    <property type="molecule type" value="Genomic_DNA"/>
</dbReference>
<dbReference type="Pfam" id="PF04909">
    <property type="entry name" value="Amidohydro_2"/>
    <property type="match status" value="1"/>
</dbReference>
<evidence type="ECO:0000259" key="2">
    <source>
        <dbReference type="Pfam" id="PF04909"/>
    </source>
</evidence>
<organism evidence="3 4">
    <name type="scientific">Hoeflea prorocentri</name>
    <dbReference type="NCBI Taxonomy" id="1922333"/>
    <lineage>
        <taxon>Bacteria</taxon>
        <taxon>Pseudomonadati</taxon>
        <taxon>Pseudomonadota</taxon>
        <taxon>Alphaproteobacteria</taxon>
        <taxon>Hyphomicrobiales</taxon>
        <taxon>Rhizobiaceae</taxon>
        <taxon>Hoeflea</taxon>
    </lineage>
</organism>
<reference evidence="3" key="1">
    <citation type="submission" date="2022-11" db="EMBL/GenBank/DDBJ databases">
        <title>Draft genome sequence of Hoeflea poritis E7-10 and Hoeflea prorocentri PM5-8, separated from scleractinian coral Porites lutea and marine dinoflagellate.</title>
        <authorList>
            <person name="Zhang G."/>
            <person name="Wei Q."/>
            <person name="Cai L."/>
        </authorList>
    </citation>
    <scope>NUCLEOTIDE SEQUENCE</scope>
    <source>
        <strain evidence="3">PM5-8</strain>
    </source>
</reference>